<dbReference type="InterPro" id="IPR001650">
    <property type="entry name" value="Helicase_C-like"/>
</dbReference>
<dbReference type="RefSeq" id="WP_231319261.1">
    <property type="nucleotide sequence ID" value="NZ_CP088156.1"/>
</dbReference>
<dbReference type="Pfam" id="PF00271">
    <property type="entry name" value="Helicase_C"/>
    <property type="match status" value="1"/>
</dbReference>
<dbReference type="CDD" id="cd18793">
    <property type="entry name" value="SF2_C_SNF"/>
    <property type="match status" value="1"/>
</dbReference>
<gene>
    <name evidence="8" type="ORF">LQG66_28965</name>
</gene>
<feature type="region of interest" description="Disordered" evidence="5">
    <location>
        <begin position="465"/>
        <end position="493"/>
    </location>
</feature>
<proteinExistence type="predicted"/>
<accession>A0ABY3R7W0</accession>
<dbReference type="PROSITE" id="PS51192">
    <property type="entry name" value="HELICASE_ATP_BIND_1"/>
    <property type="match status" value="1"/>
</dbReference>
<dbReference type="SUPFAM" id="SSF52540">
    <property type="entry name" value="P-loop containing nucleoside triphosphate hydrolases"/>
    <property type="match status" value="2"/>
</dbReference>
<dbReference type="Proteomes" id="UP001431010">
    <property type="component" value="Chromosome"/>
</dbReference>
<reference evidence="8" key="1">
    <citation type="journal article" date="2024" name="Antonie Van Leeuwenhoek">
        <title>Bradyrhizobium ontarionense sp. nov., a novel bacterial symbiont isolated from Aeschynomene indica (Indian jointvetch), harbours photosynthesis, nitrogen fixation and nitrous oxide (N2O) reductase genes.</title>
        <authorList>
            <person name="Bromfield E.S.P."/>
            <person name="Cloutier S."/>
        </authorList>
    </citation>
    <scope>NUCLEOTIDE SEQUENCE</scope>
    <source>
        <strain evidence="8">A19</strain>
    </source>
</reference>
<keyword evidence="2" id="KW-0378">Hydrolase</keyword>
<dbReference type="InterPro" id="IPR014001">
    <property type="entry name" value="Helicase_ATP-bd"/>
</dbReference>
<keyword evidence="1" id="KW-0547">Nucleotide-binding</keyword>
<dbReference type="SMART" id="SM00490">
    <property type="entry name" value="HELICc"/>
    <property type="match status" value="1"/>
</dbReference>
<evidence type="ECO:0000313" key="8">
    <source>
        <dbReference type="EMBL" id="UFZ03238.1"/>
    </source>
</evidence>
<evidence type="ECO:0000256" key="1">
    <source>
        <dbReference type="ARBA" id="ARBA00022741"/>
    </source>
</evidence>
<feature type="domain" description="Helicase C-terminal" evidence="7">
    <location>
        <begin position="525"/>
        <end position="669"/>
    </location>
</feature>
<dbReference type="InterPro" id="IPR027417">
    <property type="entry name" value="P-loop_NTPase"/>
</dbReference>
<dbReference type="Gene3D" id="3.40.50.10810">
    <property type="entry name" value="Tandem AAA-ATPase domain"/>
    <property type="match status" value="1"/>
</dbReference>
<evidence type="ECO:0000256" key="4">
    <source>
        <dbReference type="ARBA" id="ARBA00022840"/>
    </source>
</evidence>
<keyword evidence="9" id="KW-1185">Reference proteome</keyword>
<feature type="domain" description="Helicase ATP-binding" evidence="6">
    <location>
        <begin position="170"/>
        <end position="347"/>
    </location>
</feature>
<dbReference type="SMART" id="SM00487">
    <property type="entry name" value="DEXDc"/>
    <property type="match status" value="1"/>
</dbReference>
<dbReference type="EMBL" id="CP088156">
    <property type="protein sequence ID" value="UFZ03238.1"/>
    <property type="molecule type" value="Genomic_DNA"/>
</dbReference>
<sequence>MNELIPVEGAWVCRRSNPDEIGVVVATRETSNRTTIEVDFGPKGKTTLGQDEWGCGFQIGHCVQDIPLSGVRETLGAGTVLHVRELAARFQVLVQLHSTGQSIWLPFERLRRIMDPELLYRRAGPIAERGAERFSLNIIAHALSKWNEATGALDRLDVDPLPHQISLVHRIVNSGQTNWLIADDVGLGKTIEVGLLLAALERRQNLRRILFVVPSGLTRQWKEEMLTKFDRRFLIFGTDFRISDHKEWGLFERVIVSLDLAKPRQSDDDGTSDSTSFGMLLAAGVWDLIVFDEAHRLARDDRGRSTLRYKLAQALRAKTDRLILLTGTPHQGETGKFRNLLTLVRPDLSAAIDEIETEPDVVQEIVLRNRKIDAVDLDGTFLFKGVIVRRAAIDHDPEFEALERQLQDYLRMGYRAGDSLGGAEGRAIGFVMTIYRKMASSSIAALYIALKNRLERLTAQNDAESLLYPEQDDEETDGDDQLEERSRGPGRAPFFETETQCLRDLMAKAAEAMRNDKKGDALVSLVCDIVVAQKKKVLIFTEYRSTQAYLIYRLKSAVGEKPEIINGSMTVEEKRNAIRAFESENPILISTEAGGEGLNLHKDCHILINYDLPWNPSRISQRIGRLYRYGQKQKVVVINFLARDTIDNEIVSILFDRLDIIVREMATVGPEFDERYAADILGELLERIDISMLLEEAQGGRVDRTQDRIDDALNQAKRAKLIQDDILSFATSTGSPDLESLGQYTTADVATFIKRSARFFEIEVEESGDEERFTMRLPAHMKGRFAEFGGRTVVSATTRRAAWSRGDQILIDFSTEFLNWLVDNVTAEQFNGSYSVIARRETAEFVAAFLARFQNDQGHTLGEKLIVLTQDPGAAPVVNTSIVRKLLFAPGEDAAPKLRDPVERKRQMDLARDHAELLMAQELTRFKHPNDLVTLAAGEFSSS</sequence>
<dbReference type="PROSITE" id="PS51194">
    <property type="entry name" value="HELICASE_CTER"/>
    <property type="match status" value="1"/>
</dbReference>
<dbReference type="PANTHER" id="PTHR10799">
    <property type="entry name" value="SNF2/RAD54 HELICASE FAMILY"/>
    <property type="match status" value="1"/>
</dbReference>
<evidence type="ECO:0000256" key="3">
    <source>
        <dbReference type="ARBA" id="ARBA00022806"/>
    </source>
</evidence>
<keyword evidence="3 8" id="KW-0347">Helicase</keyword>
<protein>
    <submittedName>
        <fullName evidence="8">DEAD/DEAH box helicase</fullName>
    </submittedName>
</protein>
<dbReference type="Pfam" id="PF00176">
    <property type="entry name" value="SNF2-rel_dom"/>
    <property type="match status" value="1"/>
</dbReference>
<evidence type="ECO:0000256" key="5">
    <source>
        <dbReference type="SAM" id="MobiDB-lite"/>
    </source>
</evidence>
<dbReference type="InterPro" id="IPR049730">
    <property type="entry name" value="SNF2/RAD54-like_C"/>
</dbReference>
<name>A0ABY3R7W0_9BRAD</name>
<feature type="compositionally biased region" description="Acidic residues" evidence="5">
    <location>
        <begin position="470"/>
        <end position="482"/>
    </location>
</feature>
<dbReference type="Gene3D" id="3.40.50.300">
    <property type="entry name" value="P-loop containing nucleotide triphosphate hydrolases"/>
    <property type="match status" value="1"/>
</dbReference>
<evidence type="ECO:0000313" key="9">
    <source>
        <dbReference type="Proteomes" id="UP001431010"/>
    </source>
</evidence>
<dbReference type="InterPro" id="IPR038718">
    <property type="entry name" value="SNF2-like_sf"/>
</dbReference>
<dbReference type="InterPro" id="IPR000330">
    <property type="entry name" value="SNF2_N"/>
</dbReference>
<evidence type="ECO:0000259" key="7">
    <source>
        <dbReference type="PROSITE" id="PS51194"/>
    </source>
</evidence>
<dbReference type="CDD" id="cd18011">
    <property type="entry name" value="DEXDc_RapA"/>
    <property type="match status" value="1"/>
</dbReference>
<evidence type="ECO:0000259" key="6">
    <source>
        <dbReference type="PROSITE" id="PS51192"/>
    </source>
</evidence>
<dbReference type="GO" id="GO:0004386">
    <property type="term" value="F:helicase activity"/>
    <property type="evidence" value="ECO:0007669"/>
    <property type="project" value="UniProtKB-KW"/>
</dbReference>
<keyword evidence="4" id="KW-0067">ATP-binding</keyword>
<evidence type="ECO:0000256" key="2">
    <source>
        <dbReference type="ARBA" id="ARBA00022801"/>
    </source>
</evidence>
<organism evidence="8 9">
    <name type="scientific">Bradyrhizobium ontarionense</name>
    <dbReference type="NCBI Taxonomy" id="2898149"/>
    <lineage>
        <taxon>Bacteria</taxon>
        <taxon>Pseudomonadati</taxon>
        <taxon>Pseudomonadota</taxon>
        <taxon>Alphaproteobacteria</taxon>
        <taxon>Hyphomicrobiales</taxon>
        <taxon>Nitrobacteraceae</taxon>
        <taxon>Bradyrhizobium</taxon>
    </lineage>
</organism>
<dbReference type="InterPro" id="IPR057342">
    <property type="entry name" value="DEXDc_RapA"/>
</dbReference>